<dbReference type="Gene3D" id="3.40.50.620">
    <property type="entry name" value="HUPs"/>
    <property type="match status" value="1"/>
</dbReference>
<dbReference type="KEGG" id="nba:CUN60_00620"/>
<sequence>MKKAVVAWSGGKDSCLVYHLAKVQGIEVVALLTMLDGKHNCSRSNGVDREILELQANLLGIPILYLDTSWENYRQTLLSGLKILIEKYQIDGCIFGDMDNLAHKKFNDELCHEAGIKALMPIWGKSRFEVYTLLHKYQIKAKINVINNSFNLDDILGADYHNLNLYELVSRPLDICGEQGEFHTLVYDCKEFKQSIPICESDVYKLDSVTMIKYNLR</sequence>
<dbReference type="AlphaFoldDB" id="A0A2I7N333"/>
<keyword evidence="3" id="KW-1185">Reference proteome</keyword>
<dbReference type="Gene3D" id="3.90.1490.10">
    <property type="entry name" value="putative n-type atp pyrophosphatase, domain 2"/>
    <property type="match status" value="1"/>
</dbReference>
<reference evidence="3" key="1">
    <citation type="submission" date="2017-11" db="EMBL/GenBank/DDBJ databases">
        <authorList>
            <person name="Chan K.G."/>
            <person name="Lee L.S."/>
        </authorList>
    </citation>
    <scope>NUCLEOTIDE SEQUENCE [LARGE SCALE GENOMIC DNA]</scope>
    <source>
        <strain evidence="3">DSM 100970</strain>
    </source>
</reference>
<evidence type="ECO:0000259" key="1">
    <source>
        <dbReference type="Pfam" id="PF01902"/>
    </source>
</evidence>
<proteinExistence type="predicted"/>
<accession>A0A2I7N333</accession>
<dbReference type="EMBL" id="CP024847">
    <property type="protein sequence ID" value="AUR50863.1"/>
    <property type="molecule type" value="Genomic_DNA"/>
</dbReference>
<dbReference type="OrthoDB" id="3572539at2"/>
<evidence type="ECO:0000313" key="2">
    <source>
        <dbReference type="EMBL" id="AUR50863.1"/>
    </source>
</evidence>
<name>A0A2I7N333_9NEIS</name>
<dbReference type="Pfam" id="PF01902">
    <property type="entry name" value="Diphthami_syn_2"/>
    <property type="match status" value="1"/>
</dbReference>
<feature type="domain" description="Diphthamide synthase" evidence="1">
    <location>
        <begin position="3"/>
        <end position="206"/>
    </location>
</feature>
<evidence type="ECO:0000313" key="3">
    <source>
        <dbReference type="Proteomes" id="UP000236655"/>
    </source>
</evidence>
<dbReference type="SUPFAM" id="SSF52402">
    <property type="entry name" value="Adenine nucleotide alpha hydrolases-like"/>
    <property type="match status" value="1"/>
</dbReference>
<organism evidence="2 3">
    <name type="scientific">Aquella oligotrophica</name>
    <dbReference type="NCBI Taxonomy" id="2067065"/>
    <lineage>
        <taxon>Bacteria</taxon>
        <taxon>Pseudomonadati</taxon>
        <taxon>Pseudomonadota</taxon>
        <taxon>Betaproteobacteria</taxon>
        <taxon>Neisseriales</taxon>
        <taxon>Neisseriaceae</taxon>
        <taxon>Aquella</taxon>
    </lineage>
</organism>
<dbReference type="InterPro" id="IPR014729">
    <property type="entry name" value="Rossmann-like_a/b/a_fold"/>
</dbReference>
<dbReference type="RefSeq" id="WP_102950163.1">
    <property type="nucleotide sequence ID" value="NZ_CP024847.1"/>
</dbReference>
<protein>
    <recommendedName>
        <fullName evidence="1">Diphthamide synthase domain-containing protein</fullName>
    </recommendedName>
</protein>
<dbReference type="Proteomes" id="UP000236655">
    <property type="component" value="Chromosome"/>
</dbReference>
<dbReference type="InterPro" id="IPR002761">
    <property type="entry name" value="Diphthami_syn_dom"/>
</dbReference>
<gene>
    <name evidence="2" type="ORF">CUN60_00620</name>
</gene>